<organism evidence="2 3">
    <name type="scientific">Trichomonas vaginalis (strain ATCC PRA-98 / G3)</name>
    <dbReference type="NCBI Taxonomy" id="412133"/>
    <lineage>
        <taxon>Eukaryota</taxon>
        <taxon>Metamonada</taxon>
        <taxon>Parabasalia</taxon>
        <taxon>Trichomonadida</taxon>
        <taxon>Trichomonadidae</taxon>
        <taxon>Trichomonas</taxon>
    </lineage>
</organism>
<dbReference type="AlphaFoldDB" id="A2ES56"/>
<feature type="compositionally biased region" description="Basic residues" evidence="1">
    <location>
        <begin position="156"/>
        <end position="165"/>
    </location>
</feature>
<name>A2ES56_TRIV3</name>
<dbReference type="Proteomes" id="UP000001542">
    <property type="component" value="Unassembled WGS sequence"/>
</dbReference>
<dbReference type="KEGG" id="tva:4762355"/>
<keyword evidence="3" id="KW-1185">Reference proteome</keyword>
<proteinExistence type="predicted"/>
<accession>A2ES56</accession>
<feature type="compositionally biased region" description="Polar residues" evidence="1">
    <location>
        <begin position="394"/>
        <end position="413"/>
    </location>
</feature>
<evidence type="ECO:0000313" key="3">
    <source>
        <dbReference type="Proteomes" id="UP000001542"/>
    </source>
</evidence>
<dbReference type="EMBL" id="DS113473">
    <property type="protein sequence ID" value="EAY04493.1"/>
    <property type="molecule type" value="Genomic_DNA"/>
</dbReference>
<feature type="region of interest" description="Disordered" evidence="1">
    <location>
        <begin position="295"/>
        <end position="440"/>
    </location>
</feature>
<dbReference type="RefSeq" id="XP_001316716.1">
    <property type="nucleotide sequence ID" value="XM_001316681.1"/>
</dbReference>
<feature type="region of interest" description="Disordered" evidence="1">
    <location>
        <begin position="120"/>
        <end position="176"/>
    </location>
</feature>
<reference evidence="2" key="1">
    <citation type="submission" date="2006-10" db="EMBL/GenBank/DDBJ databases">
        <authorList>
            <person name="Amadeo P."/>
            <person name="Zhao Q."/>
            <person name="Wortman J."/>
            <person name="Fraser-Liggett C."/>
            <person name="Carlton J."/>
        </authorList>
    </citation>
    <scope>NUCLEOTIDE SEQUENCE</scope>
    <source>
        <strain evidence="2">G3</strain>
    </source>
</reference>
<feature type="compositionally biased region" description="Polar residues" evidence="1">
    <location>
        <begin position="322"/>
        <end position="351"/>
    </location>
</feature>
<sequence>MESGVLDNDGSEIFLGTIPHNLLIPEHEPPKTFGILDIRPDKITAPPVFTEEETLQAMQNLGVKPEDLVPHEVPESQANNAIIAMQIQIELEKKRLATIERVITERQLLLNRSKKDIEINLPKSRKSTRKKSKKRKVRAPKASQGSDDKPKSKIPQPKKRKKFVSKTKSEITNLDTNRRIKDPALIERRHKNAALAKARNEESKVNSALNALKKVEAAERNKNLLREQQQALLKERAAKRLERIKAKELRQEEKFENRKAQARKEMQREERTYDKIRRKEMKKFEEEQKWRMAKIYGNPPNIKESKSNFQELRKKLLGIKSTRPSSPPQEKSTDSSLISSKNNSPVNNNAKPKNKGVNKSSKQKESKLSILPNLAKLPQVKSRPSPDNTPKKASGSNMSRASNGSNNSDTSVSEFLLPVKKVRPIVPARGSHIPYFRPKK</sequence>
<reference evidence="2" key="2">
    <citation type="journal article" date="2007" name="Science">
        <title>Draft genome sequence of the sexually transmitted pathogen Trichomonas vaginalis.</title>
        <authorList>
            <person name="Carlton J.M."/>
            <person name="Hirt R.P."/>
            <person name="Silva J.C."/>
            <person name="Delcher A.L."/>
            <person name="Schatz M."/>
            <person name="Zhao Q."/>
            <person name="Wortman J.R."/>
            <person name="Bidwell S.L."/>
            <person name="Alsmark U.C.M."/>
            <person name="Besteiro S."/>
            <person name="Sicheritz-Ponten T."/>
            <person name="Noel C.J."/>
            <person name="Dacks J.B."/>
            <person name="Foster P.G."/>
            <person name="Simillion C."/>
            <person name="Van de Peer Y."/>
            <person name="Miranda-Saavedra D."/>
            <person name="Barton G.J."/>
            <person name="Westrop G.D."/>
            <person name="Mueller S."/>
            <person name="Dessi D."/>
            <person name="Fiori P.L."/>
            <person name="Ren Q."/>
            <person name="Paulsen I."/>
            <person name="Zhang H."/>
            <person name="Bastida-Corcuera F.D."/>
            <person name="Simoes-Barbosa A."/>
            <person name="Brown M.T."/>
            <person name="Hayes R.D."/>
            <person name="Mukherjee M."/>
            <person name="Okumura C.Y."/>
            <person name="Schneider R."/>
            <person name="Smith A.J."/>
            <person name="Vanacova S."/>
            <person name="Villalvazo M."/>
            <person name="Haas B.J."/>
            <person name="Pertea M."/>
            <person name="Feldblyum T.V."/>
            <person name="Utterback T.R."/>
            <person name="Shu C.L."/>
            <person name="Osoegawa K."/>
            <person name="de Jong P.J."/>
            <person name="Hrdy I."/>
            <person name="Horvathova L."/>
            <person name="Zubacova Z."/>
            <person name="Dolezal P."/>
            <person name="Malik S.B."/>
            <person name="Logsdon J.M. Jr."/>
            <person name="Henze K."/>
            <person name="Gupta A."/>
            <person name="Wang C.C."/>
            <person name="Dunne R.L."/>
            <person name="Upcroft J.A."/>
            <person name="Upcroft P."/>
            <person name="White O."/>
            <person name="Salzberg S.L."/>
            <person name="Tang P."/>
            <person name="Chiu C.-H."/>
            <person name="Lee Y.-S."/>
            <person name="Embley T.M."/>
            <person name="Coombs G.H."/>
            <person name="Mottram J.C."/>
            <person name="Tachezy J."/>
            <person name="Fraser-Liggett C.M."/>
            <person name="Johnson P.J."/>
        </authorList>
    </citation>
    <scope>NUCLEOTIDE SEQUENCE [LARGE SCALE GENOMIC DNA]</scope>
    <source>
        <strain evidence="2">G3</strain>
    </source>
</reference>
<evidence type="ECO:0000313" key="2">
    <source>
        <dbReference type="EMBL" id="EAY04493.1"/>
    </source>
</evidence>
<feature type="compositionally biased region" description="Basic and acidic residues" evidence="1">
    <location>
        <begin position="303"/>
        <end position="314"/>
    </location>
</feature>
<protein>
    <submittedName>
        <fullName evidence="2">Uncharacterized protein</fullName>
    </submittedName>
</protein>
<dbReference type="VEuPathDB" id="TrichDB:TVAG_453100"/>
<dbReference type="OrthoDB" id="10682023at2759"/>
<feature type="compositionally biased region" description="Basic residues" evidence="1">
    <location>
        <begin position="123"/>
        <end position="139"/>
    </location>
</feature>
<gene>
    <name evidence="2" type="ORF">TVAG_453100</name>
</gene>
<evidence type="ECO:0000256" key="1">
    <source>
        <dbReference type="SAM" id="MobiDB-lite"/>
    </source>
</evidence>
<dbReference type="SMR" id="A2ES56"/>
<feature type="region of interest" description="Disordered" evidence="1">
    <location>
        <begin position="254"/>
        <end position="273"/>
    </location>
</feature>
<dbReference type="VEuPathDB" id="TrichDB:TVAGG3_0612300"/>
<dbReference type="InParanoid" id="A2ES56"/>